<dbReference type="Gene3D" id="6.20.10.30">
    <property type="match status" value="1"/>
</dbReference>
<dbReference type="FunFam" id="1.10.150.20:FF:000007">
    <property type="entry name" value="DNA ligase"/>
    <property type="match status" value="1"/>
</dbReference>
<dbReference type="Pfam" id="PF00533">
    <property type="entry name" value="BRCT"/>
    <property type="match status" value="1"/>
</dbReference>
<dbReference type="GO" id="GO:0003677">
    <property type="term" value="F:DNA binding"/>
    <property type="evidence" value="ECO:0007669"/>
    <property type="project" value="InterPro"/>
</dbReference>
<keyword evidence="10 14" id="KW-0520">NAD</keyword>
<dbReference type="SUPFAM" id="SSF52113">
    <property type="entry name" value="BRCT domain"/>
    <property type="match status" value="1"/>
</dbReference>
<dbReference type="FunFam" id="1.10.150.20:FF:000006">
    <property type="entry name" value="DNA ligase"/>
    <property type="match status" value="1"/>
</dbReference>
<evidence type="ECO:0000256" key="3">
    <source>
        <dbReference type="ARBA" id="ARBA00013308"/>
    </source>
</evidence>
<dbReference type="PANTHER" id="PTHR23389">
    <property type="entry name" value="CHROMOSOME TRANSMISSION FIDELITY FACTOR 18"/>
    <property type="match status" value="1"/>
</dbReference>
<dbReference type="SMART" id="SM00532">
    <property type="entry name" value="LIGANc"/>
    <property type="match status" value="1"/>
</dbReference>
<evidence type="ECO:0000256" key="7">
    <source>
        <dbReference type="ARBA" id="ARBA00022763"/>
    </source>
</evidence>
<dbReference type="Pfam" id="PF03120">
    <property type="entry name" value="OB_DNA_ligase"/>
    <property type="match status" value="1"/>
</dbReference>
<gene>
    <name evidence="14 16" type="primary">ligA</name>
    <name evidence="16" type="ORF">BWX89_01291</name>
</gene>
<dbReference type="Pfam" id="PF12826">
    <property type="entry name" value="HHH_2"/>
    <property type="match status" value="1"/>
</dbReference>
<dbReference type="SMART" id="SM00278">
    <property type="entry name" value="HhH1"/>
    <property type="match status" value="3"/>
</dbReference>
<feature type="binding site" evidence="14">
    <location>
        <position position="309"/>
    </location>
    <ligand>
        <name>NAD(+)</name>
        <dbReference type="ChEBI" id="CHEBI:57540"/>
    </ligand>
</feature>
<evidence type="ECO:0000256" key="5">
    <source>
        <dbReference type="ARBA" id="ARBA00022705"/>
    </source>
</evidence>
<evidence type="ECO:0000256" key="2">
    <source>
        <dbReference type="ARBA" id="ARBA00012722"/>
    </source>
</evidence>
<keyword evidence="14" id="KW-0464">Manganese</keyword>
<dbReference type="InterPro" id="IPR004149">
    <property type="entry name" value="Znf_DNAligase_C4"/>
</dbReference>
<keyword evidence="9 14" id="KW-0460">Magnesium</keyword>
<evidence type="ECO:0000256" key="14">
    <source>
        <dbReference type="HAMAP-Rule" id="MF_01588"/>
    </source>
</evidence>
<dbReference type="InterPro" id="IPR033136">
    <property type="entry name" value="DNA_ligase_CS"/>
</dbReference>
<feature type="binding site" evidence="14">
    <location>
        <position position="114"/>
    </location>
    <ligand>
        <name>NAD(+)</name>
        <dbReference type="ChEBI" id="CHEBI:57540"/>
    </ligand>
</feature>
<dbReference type="Proteomes" id="UP000485562">
    <property type="component" value="Unassembled WGS sequence"/>
</dbReference>
<dbReference type="InterPro" id="IPR010994">
    <property type="entry name" value="RuvA_2-like"/>
</dbReference>
<dbReference type="SMART" id="SM00292">
    <property type="entry name" value="BRCT"/>
    <property type="match status" value="1"/>
</dbReference>
<dbReference type="PROSITE" id="PS50172">
    <property type="entry name" value="BRCT"/>
    <property type="match status" value="1"/>
</dbReference>
<dbReference type="PANTHER" id="PTHR23389:SF9">
    <property type="entry name" value="DNA LIGASE"/>
    <property type="match status" value="1"/>
</dbReference>
<feature type="domain" description="BRCT" evidence="15">
    <location>
        <begin position="584"/>
        <end position="666"/>
    </location>
</feature>
<evidence type="ECO:0000259" key="15">
    <source>
        <dbReference type="PROSITE" id="PS50172"/>
    </source>
</evidence>
<keyword evidence="4 14" id="KW-0436">Ligase</keyword>
<accession>A0A1V6C6I6</accession>
<feature type="binding site" evidence="14">
    <location>
        <position position="426"/>
    </location>
    <ligand>
        <name>Zn(2+)</name>
        <dbReference type="ChEBI" id="CHEBI:29105"/>
    </ligand>
</feature>
<evidence type="ECO:0000256" key="13">
    <source>
        <dbReference type="ARBA" id="ARBA00060881"/>
    </source>
</evidence>
<dbReference type="Gene3D" id="3.30.470.30">
    <property type="entry name" value="DNA ligase/mRNA capping enzyme"/>
    <property type="match status" value="1"/>
</dbReference>
<comment type="function">
    <text evidence="1 14">DNA ligase that catalyzes the formation of phosphodiester linkages between 5'-phosphoryl and 3'-hydroxyl groups in double-stranded DNA using NAD as a coenzyme and as the energy source for the reaction. It is essential for DNA replication and repair of damaged DNA.</text>
</comment>
<dbReference type="SUPFAM" id="SSF50249">
    <property type="entry name" value="Nucleic acid-binding proteins"/>
    <property type="match status" value="1"/>
</dbReference>
<keyword evidence="5 14" id="KW-0235">DNA replication</keyword>
<dbReference type="Gene3D" id="1.10.287.610">
    <property type="entry name" value="Helix hairpin bin"/>
    <property type="match status" value="1"/>
</dbReference>
<dbReference type="SUPFAM" id="SSF56091">
    <property type="entry name" value="DNA ligase/mRNA capping enzyme, catalytic domain"/>
    <property type="match status" value="1"/>
</dbReference>
<evidence type="ECO:0000313" key="16">
    <source>
        <dbReference type="EMBL" id="OQB72516.1"/>
    </source>
</evidence>
<dbReference type="CDD" id="cd00114">
    <property type="entry name" value="LIGANc"/>
    <property type="match status" value="1"/>
</dbReference>
<protein>
    <recommendedName>
        <fullName evidence="3 14">DNA ligase</fullName>
        <ecNumber evidence="2 14">6.5.1.2</ecNumber>
    </recommendedName>
    <alternativeName>
        <fullName evidence="14">Polydeoxyribonucleotide synthase [NAD(+)]</fullName>
    </alternativeName>
</protein>
<dbReference type="Gene3D" id="3.40.50.10190">
    <property type="entry name" value="BRCT domain"/>
    <property type="match status" value="1"/>
</dbReference>
<feature type="binding site" evidence="14">
    <location>
        <position position="406"/>
    </location>
    <ligand>
        <name>Zn(2+)</name>
        <dbReference type="ChEBI" id="CHEBI:29105"/>
    </ligand>
</feature>
<keyword evidence="6 14" id="KW-0479">Metal-binding</keyword>
<dbReference type="EC" id="6.5.1.2" evidence="2 14"/>
<evidence type="ECO:0000256" key="4">
    <source>
        <dbReference type="ARBA" id="ARBA00022598"/>
    </source>
</evidence>
<dbReference type="PROSITE" id="PS01056">
    <property type="entry name" value="DNA_LIGASE_N2"/>
    <property type="match status" value="1"/>
</dbReference>
<name>A0A1V6C6I6_UNCT6</name>
<dbReference type="InterPro" id="IPR001357">
    <property type="entry name" value="BRCT_dom"/>
</dbReference>
<feature type="binding site" evidence="14">
    <location>
        <begin position="35"/>
        <end position="39"/>
    </location>
    <ligand>
        <name>NAD(+)</name>
        <dbReference type="ChEBI" id="CHEBI:57540"/>
    </ligand>
</feature>
<dbReference type="FunFam" id="2.40.50.140:FF:000012">
    <property type="entry name" value="DNA ligase"/>
    <property type="match status" value="1"/>
</dbReference>
<comment type="cofactor">
    <cofactor evidence="14">
        <name>Mg(2+)</name>
        <dbReference type="ChEBI" id="CHEBI:18420"/>
    </cofactor>
    <cofactor evidence="14">
        <name>Mn(2+)</name>
        <dbReference type="ChEBI" id="CHEBI:29035"/>
    </cofactor>
</comment>
<dbReference type="HAMAP" id="MF_01588">
    <property type="entry name" value="DNA_ligase_A"/>
    <property type="match status" value="1"/>
</dbReference>
<feature type="binding site" evidence="14">
    <location>
        <position position="285"/>
    </location>
    <ligand>
        <name>NAD(+)</name>
        <dbReference type="ChEBI" id="CHEBI:57540"/>
    </ligand>
</feature>
<dbReference type="EMBL" id="MWDQ01000125">
    <property type="protein sequence ID" value="OQB72516.1"/>
    <property type="molecule type" value="Genomic_DNA"/>
</dbReference>
<dbReference type="InterPro" id="IPR041663">
    <property type="entry name" value="DisA/LigA_HHH"/>
</dbReference>
<dbReference type="InterPro" id="IPR013839">
    <property type="entry name" value="DNAligase_adenylation"/>
</dbReference>
<dbReference type="GO" id="GO:0046872">
    <property type="term" value="F:metal ion binding"/>
    <property type="evidence" value="ECO:0007669"/>
    <property type="project" value="UniProtKB-KW"/>
</dbReference>
<dbReference type="InterPro" id="IPR001679">
    <property type="entry name" value="DNA_ligase"/>
</dbReference>
<dbReference type="InterPro" id="IPR013840">
    <property type="entry name" value="DNAligase_N"/>
</dbReference>
<evidence type="ECO:0000256" key="8">
    <source>
        <dbReference type="ARBA" id="ARBA00022833"/>
    </source>
</evidence>
<dbReference type="GO" id="GO:0006281">
    <property type="term" value="P:DNA repair"/>
    <property type="evidence" value="ECO:0007669"/>
    <property type="project" value="UniProtKB-KW"/>
</dbReference>
<dbReference type="InterPro" id="IPR036420">
    <property type="entry name" value="BRCT_dom_sf"/>
</dbReference>
<dbReference type="GO" id="GO:0003911">
    <property type="term" value="F:DNA ligase (NAD+) activity"/>
    <property type="evidence" value="ECO:0007669"/>
    <property type="project" value="UniProtKB-UniRule"/>
</dbReference>
<comment type="caution">
    <text evidence="16">The sequence shown here is derived from an EMBL/GenBank/DDBJ whole genome shotgun (WGS) entry which is preliminary data.</text>
</comment>
<dbReference type="AlphaFoldDB" id="A0A1V6C6I6"/>
<dbReference type="CDD" id="cd17748">
    <property type="entry name" value="BRCT_DNA_ligase_like"/>
    <property type="match status" value="1"/>
</dbReference>
<dbReference type="Pfam" id="PF03119">
    <property type="entry name" value="DNA_ligase_ZBD"/>
    <property type="match status" value="1"/>
</dbReference>
<evidence type="ECO:0000256" key="12">
    <source>
        <dbReference type="ARBA" id="ARBA00034005"/>
    </source>
</evidence>
<feature type="binding site" evidence="14">
    <location>
        <position position="403"/>
    </location>
    <ligand>
        <name>Zn(2+)</name>
        <dbReference type="ChEBI" id="CHEBI:29105"/>
    </ligand>
</feature>
<evidence type="ECO:0000256" key="1">
    <source>
        <dbReference type="ARBA" id="ARBA00004067"/>
    </source>
</evidence>
<dbReference type="InterPro" id="IPR003583">
    <property type="entry name" value="Hlx-hairpin-Hlx_DNA-bd_motif"/>
</dbReference>
<evidence type="ECO:0000256" key="11">
    <source>
        <dbReference type="ARBA" id="ARBA00023204"/>
    </source>
</evidence>
<organism evidence="16">
    <name type="scientific">candidate division TA06 bacterium ADurb.Bin131</name>
    <dbReference type="NCBI Taxonomy" id="1852827"/>
    <lineage>
        <taxon>Bacteria</taxon>
        <taxon>Bacteria division TA06</taxon>
    </lineage>
</organism>
<dbReference type="GO" id="GO:0006260">
    <property type="term" value="P:DNA replication"/>
    <property type="evidence" value="ECO:0007669"/>
    <property type="project" value="UniProtKB-KW"/>
</dbReference>
<comment type="similarity">
    <text evidence="13 14">Belongs to the NAD-dependent DNA ligase family. LigA subfamily.</text>
</comment>
<keyword evidence="11 14" id="KW-0234">DNA repair</keyword>
<dbReference type="InterPro" id="IPR012340">
    <property type="entry name" value="NA-bd_OB-fold"/>
</dbReference>
<dbReference type="Gene3D" id="2.40.50.140">
    <property type="entry name" value="Nucleic acid-binding proteins"/>
    <property type="match status" value="1"/>
</dbReference>
<sequence>MEEKQKIKEKMEKMYRDIARYDKKYYIENNPEISDQEYDSLIHELALLEQQYPEFAREDSPTKRVGGKPIKEFKTVRHDIPMLSIDNTYNEEEIKEFDHRIKRMLGRSTEYFLELKIDGVAVSLIYENTSLITGATRGDGFVGDDITENIKTIRDIPLTCSLRQRFEVRGEVYMPKQDFERLNKEKIKNNEEPFANPRNAAAGSLKLLDPKEVSRRRLRFFAYSGFFQENISTQKELLDFIEKLGFAVNPNRKPAKDVQQIIEFCKEWEIKRFNLPYAIDGIVIKVNNLRDQEILGTTSKSPRWVVAYKFPAEQATTTVKDVIVQVGRTGTLTPVAILEPVHLSGTTVSRATLHNFDEIKRLDVRIGDRVFVEKAGEIIPKVVKVVKDVRTGNEKPISPPDVCPVCNSPVVKDQDEVAYRCPNVSCPAQIKERILHFASRKAMNIQGLGEKIVNMLVDTNLVKDYADLYTLTEDKLKALERMGEISSKKLLNNIQASKNAEFANLIYALGIKHIGERASEILAENFTSIEEIQKADEQEIAKIPEIGQVAARSIKDFFSNSQNLQLIKKLKEAGIVLEQKKLSKKTGKLAGIKFVITGTLKNFSREEMRTELKKYGARVSDNLSKETDYLIVGENPGSKLEKAKKIGTKIISEEEVLQMINEDRNL</sequence>
<dbReference type="NCBIfam" id="NF005932">
    <property type="entry name" value="PRK07956.1"/>
    <property type="match status" value="1"/>
</dbReference>
<reference evidence="16" key="1">
    <citation type="submission" date="2017-02" db="EMBL/GenBank/DDBJ databases">
        <title>Delving into the versatile metabolic prowess of the omnipresent phylum Bacteroidetes.</title>
        <authorList>
            <person name="Nobu M.K."/>
            <person name="Mei R."/>
            <person name="Narihiro T."/>
            <person name="Kuroda K."/>
            <person name="Liu W.-T."/>
        </authorList>
    </citation>
    <scope>NUCLEOTIDE SEQUENCE</scope>
    <source>
        <strain evidence="16">ADurb.Bin131</strain>
    </source>
</reference>
<feature type="binding site" evidence="14">
    <location>
        <position position="137"/>
    </location>
    <ligand>
        <name>NAD(+)</name>
        <dbReference type="ChEBI" id="CHEBI:57540"/>
    </ligand>
</feature>
<feature type="binding site" evidence="14">
    <location>
        <position position="171"/>
    </location>
    <ligand>
        <name>NAD(+)</name>
        <dbReference type="ChEBI" id="CHEBI:57540"/>
    </ligand>
</feature>
<dbReference type="InterPro" id="IPR004150">
    <property type="entry name" value="NAD_DNA_ligase_OB"/>
</dbReference>
<proteinExistence type="inferred from homology"/>
<evidence type="ECO:0000256" key="6">
    <source>
        <dbReference type="ARBA" id="ARBA00022723"/>
    </source>
</evidence>
<dbReference type="GO" id="GO:0005829">
    <property type="term" value="C:cytosol"/>
    <property type="evidence" value="ECO:0007669"/>
    <property type="project" value="TreeGrafter"/>
</dbReference>
<dbReference type="Gene3D" id="1.10.150.20">
    <property type="entry name" value="5' to 3' exonuclease, C-terminal subdomain"/>
    <property type="match status" value="2"/>
</dbReference>
<keyword evidence="8 14" id="KW-0862">Zinc</keyword>
<feature type="active site" description="N6-AMP-lysine intermediate" evidence="14">
    <location>
        <position position="116"/>
    </location>
</feature>
<keyword evidence="7 14" id="KW-0227">DNA damage</keyword>
<dbReference type="PIRSF" id="PIRSF001604">
    <property type="entry name" value="LigA"/>
    <property type="match status" value="1"/>
</dbReference>
<evidence type="ECO:0000256" key="9">
    <source>
        <dbReference type="ARBA" id="ARBA00022842"/>
    </source>
</evidence>
<comment type="catalytic activity">
    <reaction evidence="12 14">
        <text>NAD(+) + (deoxyribonucleotide)n-3'-hydroxyl + 5'-phospho-(deoxyribonucleotide)m = (deoxyribonucleotide)n+m + AMP + beta-nicotinamide D-nucleotide.</text>
        <dbReference type="EC" id="6.5.1.2"/>
    </reaction>
</comment>
<dbReference type="FunFam" id="3.30.470.30:FF:000001">
    <property type="entry name" value="DNA ligase"/>
    <property type="match status" value="1"/>
</dbReference>
<dbReference type="SUPFAM" id="SSF47781">
    <property type="entry name" value="RuvA domain 2-like"/>
    <property type="match status" value="1"/>
</dbReference>
<dbReference type="NCBIfam" id="TIGR00575">
    <property type="entry name" value="dnlj"/>
    <property type="match status" value="1"/>
</dbReference>
<evidence type="ECO:0000256" key="10">
    <source>
        <dbReference type="ARBA" id="ARBA00023027"/>
    </source>
</evidence>
<feature type="binding site" evidence="14">
    <location>
        <begin position="84"/>
        <end position="85"/>
    </location>
    <ligand>
        <name>NAD(+)</name>
        <dbReference type="ChEBI" id="CHEBI:57540"/>
    </ligand>
</feature>
<feature type="binding site" evidence="14">
    <location>
        <position position="421"/>
    </location>
    <ligand>
        <name>Zn(2+)</name>
        <dbReference type="ChEBI" id="CHEBI:29105"/>
    </ligand>
</feature>
<dbReference type="Pfam" id="PF01653">
    <property type="entry name" value="DNA_ligase_aden"/>
    <property type="match status" value="1"/>
</dbReference>